<dbReference type="Pfam" id="PF20235">
    <property type="entry name" value="PIR2-like_helical"/>
    <property type="match status" value="1"/>
</dbReference>
<keyword evidence="2" id="KW-0175">Coiled coil</keyword>
<dbReference type="InterPro" id="IPR046527">
    <property type="entry name" value="PIR2-like_helical"/>
</dbReference>
<name>A0ABQ4YVP2_9ASTR</name>
<dbReference type="CDD" id="cd23128">
    <property type="entry name" value="RING-HC_MIP1-like"/>
    <property type="match status" value="1"/>
</dbReference>
<dbReference type="InterPro" id="IPR043502">
    <property type="entry name" value="DNA/RNA_pol_sf"/>
</dbReference>
<dbReference type="EMBL" id="BQNB010010690">
    <property type="protein sequence ID" value="GJS80708.1"/>
    <property type="molecule type" value="Genomic_DNA"/>
</dbReference>
<dbReference type="SUPFAM" id="SSF56672">
    <property type="entry name" value="DNA/RNA polymerases"/>
    <property type="match status" value="1"/>
</dbReference>
<dbReference type="SUPFAM" id="SSF57850">
    <property type="entry name" value="RING/U-box"/>
    <property type="match status" value="1"/>
</dbReference>
<keyword evidence="1" id="KW-0479">Metal-binding</keyword>
<dbReference type="Proteomes" id="UP001151760">
    <property type="component" value="Unassembled WGS sequence"/>
</dbReference>
<accession>A0ABQ4YVP2</accession>
<evidence type="ECO:0000256" key="2">
    <source>
        <dbReference type="SAM" id="Coils"/>
    </source>
</evidence>
<dbReference type="Gene3D" id="3.30.40.10">
    <property type="entry name" value="Zinc/RING finger domain, C3HC4 (zinc finger)"/>
    <property type="match status" value="1"/>
</dbReference>
<feature type="domain" description="RING-type" evidence="3">
    <location>
        <begin position="749"/>
        <end position="789"/>
    </location>
</feature>
<evidence type="ECO:0000259" key="3">
    <source>
        <dbReference type="PROSITE" id="PS50089"/>
    </source>
</evidence>
<dbReference type="Pfam" id="PF13920">
    <property type="entry name" value="zf-C3HC4_3"/>
    <property type="match status" value="1"/>
</dbReference>
<evidence type="ECO:0000256" key="1">
    <source>
        <dbReference type="PROSITE-ProRule" id="PRU00175"/>
    </source>
</evidence>
<protein>
    <submittedName>
        <fullName evidence="4">MND1-interacting protein 1-like protein</fullName>
    </submittedName>
</protein>
<reference evidence="4" key="1">
    <citation type="journal article" date="2022" name="Int. J. Mol. Sci.">
        <title>Draft Genome of Tanacetum Coccineum: Genomic Comparison of Closely Related Tanacetum-Family Plants.</title>
        <authorList>
            <person name="Yamashiro T."/>
            <person name="Shiraishi A."/>
            <person name="Nakayama K."/>
            <person name="Satake H."/>
        </authorList>
    </citation>
    <scope>NUCLEOTIDE SEQUENCE</scope>
</reference>
<keyword evidence="1" id="KW-0862">Zinc</keyword>
<dbReference type="PROSITE" id="PS50089">
    <property type="entry name" value="ZF_RING_2"/>
    <property type="match status" value="1"/>
</dbReference>
<comment type="caution">
    <text evidence="4">The sequence shown here is derived from an EMBL/GenBank/DDBJ whole genome shotgun (WGS) entry which is preliminary data.</text>
</comment>
<feature type="coiled-coil region" evidence="2">
    <location>
        <begin position="189"/>
        <end position="216"/>
    </location>
</feature>
<organism evidence="4 5">
    <name type="scientific">Tanacetum coccineum</name>
    <dbReference type="NCBI Taxonomy" id="301880"/>
    <lineage>
        <taxon>Eukaryota</taxon>
        <taxon>Viridiplantae</taxon>
        <taxon>Streptophyta</taxon>
        <taxon>Embryophyta</taxon>
        <taxon>Tracheophyta</taxon>
        <taxon>Spermatophyta</taxon>
        <taxon>Magnoliopsida</taxon>
        <taxon>eudicotyledons</taxon>
        <taxon>Gunneridae</taxon>
        <taxon>Pentapetalae</taxon>
        <taxon>asterids</taxon>
        <taxon>campanulids</taxon>
        <taxon>Asterales</taxon>
        <taxon>Asteraceae</taxon>
        <taxon>Asteroideae</taxon>
        <taxon>Anthemideae</taxon>
        <taxon>Anthemidinae</taxon>
        <taxon>Tanacetum</taxon>
    </lineage>
</organism>
<evidence type="ECO:0000313" key="5">
    <source>
        <dbReference type="Proteomes" id="UP001151760"/>
    </source>
</evidence>
<gene>
    <name evidence="4" type="ORF">Tco_0730589</name>
</gene>
<dbReference type="PANTHER" id="PTHR46405:SF3">
    <property type="entry name" value="RING_U-BOX SUPERFAMILY PROTEIN"/>
    <property type="match status" value="1"/>
</dbReference>
<dbReference type="InterPro" id="IPR046934">
    <property type="entry name" value="PIR2-like"/>
</dbReference>
<evidence type="ECO:0000313" key="4">
    <source>
        <dbReference type="EMBL" id="GJS80708.1"/>
    </source>
</evidence>
<dbReference type="InterPro" id="IPR013083">
    <property type="entry name" value="Znf_RING/FYVE/PHD"/>
</dbReference>
<feature type="coiled-coil region" evidence="2">
    <location>
        <begin position="514"/>
        <end position="709"/>
    </location>
</feature>
<proteinExistence type="predicted"/>
<keyword evidence="1" id="KW-0863">Zinc-finger</keyword>
<dbReference type="PANTHER" id="PTHR46405">
    <property type="entry name" value="OS05G0141500 PROTEIN"/>
    <property type="match status" value="1"/>
</dbReference>
<reference evidence="4" key="2">
    <citation type="submission" date="2022-01" db="EMBL/GenBank/DDBJ databases">
        <authorList>
            <person name="Yamashiro T."/>
            <person name="Shiraishi A."/>
            <person name="Satake H."/>
            <person name="Nakayama K."/>
        </authorList>
    </citation>
    <scope>NUCLEOTIDE SEQUENCE</scope>
</reference>
<dbReference type="CDD" id="cd09272">
    <property type="entry name" value="RNase_HI_RT_Ty1"/>
    <property type="match status" value="1"/>
</dbReference>
<keyword evidence="5" id="KW-1185">Reference proteome</keyword>
<dbReference type="InterPro" id="IPR001841">
    <property type="entry name" value="Znf_RING"/>
</dbReference>
<sequence length="803" mass="90771">MSATQTPSPKSLMPSLGPFNAVTRICNAVSTNWLNDPEKVYKVTPHQRSTSGYCVFLGNNLLSWSSKRQPTLSRSSAEAEYRSVANVVAEICWLQNLLRELHTPLSSATLVYCDNVSAVYLSANPVQHQRTKHIEIDIHFVRDLVVAGQARVLHVPPRYQKKVEDIMSEQAVQSDPPTDDNNWGYCTEQELEQLMLKKLEKTYEQATEKLLKLGYQKDLVTKAILKKGYCHGNDTALNNIVNNAIPYLNKLVIGRGTGFWLDDTKQCFNSLEKLREFSLACLVCLLRRVRIGLSRGDAMWCLLMCELDVGKASVMDVVVEDGEGDGKDGMVGVSLESCKFHGGWGFRKRAGGELEVERPVLDVESEETVETVKTDVKGVEWSVLCDSKNLLMKSNVAKFGEEYRANLKKRDCESEVGPGDMSSKGLSVADESLEVLSAKNQVGTDSVLKKLGELNLEGDKETVPKDEKDAKLLSLVHEIMSLEKQVKERKEWAHQKAMQAARKLSHDLTEIKILRMEKEENQRAEDKEEKLDVDDPTMHRLSDMETSLKKASSQVDLANLAVRRLEAENAEIRAEMEASRLSASESVTMCLAVARREKKHLKKLLAWEKQRAKLQEDIAAEKQKLIESQDEMVKVEAAKKTAEAKWRKEQKAKEYALQQVEKERRLKEATEANNKRSMESLRSKIEMDFQRHKDDLQRLEQELSQIQTSTDPDQQLTYSYGSRLQTETIASLLNELDDLDEKPEIDRACTFCQRDEVSIVFLPCAHQVLCGSCNEEYGKKGNAKCPTCRVVIEQRIRVYGASS</sequence>